<dbReference type="CDD" id="cd01994">
    <property type="entry name" value="AANH_PF0828-like"/>
    <property type="match status" value="1"/>
</dbReference>
<dbReference type="Gene3D" id="3.40.50.620">
    <property type="entry name" value="HUPs"/>
    <property type="match status" value="1"/>
</dbReference>
<feature type="domain" description="Diphthamide synthase" evidence="10">
    <location>
        <begin position="16"/>
        <end position="217"/>
    </location>
</feature>
<evidence type="ECO:0000259" key="10">
    <source>
        <dbReference type="Pfam" id="PF01902"/>
    </source>
</evidence>
<dbReference type="Pfam" id="PF01902">
    <property type="entry name" value="Diphthami_syn_2"/>
    <property type="match status" value="1"/>
</dbReference>
<dbReference type="FunFam" id="3.90.1490.10:FF:000001">
    <property type="entry name" value="Diphthine--ammonia ligase"/>
    <property type="match status" value="1"/>
</dbReference>
<protein>
    <recommendedName>
        <fullName evidence="4 9">Diphthine--ammonia ligase</fullName>
        <ecNumber evidence="3 9">6.3.1.14</ecNumber>
    </recommendedName>
</protein>
<dbReference type="OrthoDB" id="686384at2759"/>
<evidence type="ECO:0000256" key="2">
    <source>
        <dbReference type="ARBA" id="ARBA00008496"/>
    </source>
</evidence>
<proteinExistence type="inferred from homology"/>
<sequence length="230" mass="25856">MCLCAKSGHELVGLANLVPKSAKEEDSYMYQTVGHEFLDLYAEAMALPLFRRTISGKPLNTEMDYNELDGDEVEDLFQLLADIKKEMPFEGISVGAILSTYQKLRVENVCQRLGVEMLAPIWAKEQTQLLKDMIASQMNAIIVKVAVIGLDATHLSKPIDQMLPILEELNQKYGINVCGEGGEYETITLDCPLFKKKIVLDDFEIITHSNDAFAKVSYLRPTKLHLEDKN</sequence>
<comment type="function">
    <text evidence="9">Amidase that catalyzes the last step of diphthamide biosynthesis using ammonium and ATP.</text>
</comment>
<dbReference type="PANTHER" id="PTHR12196">
    <property type="entry name" value="DOMAIN OF UNKNOWN FUNCTION 71 DUF71 -CONTAINING PROTEIN"/>
    <property type="match status" value="1"/>
</dbReference>
<dbReference type="PIRSF" id="PIRSF039123">
    <property type="entry name" value="Diphthamide_synthase"/>
    <property type="match status" value="1"/>
</dbReference>
<dbReference type="GO" id="GO:0005524">
    <property type="term" value="F:ATP binding"/>
    <property type="evidence" value="ECO:0007669"/>
    <property type="project" value="UniProtKB-UniRule"/>
</dbReference>
<comment type="catalytic activity">
    <reaction evidence="8 9">
        <text>diphthine-[translation elongation factor 2] + NH4(+) + ATP = diphthamide-[translation elongation factor 2] + AMP + diphosphate + H(+)</text>
        <dbReference type="Rhea" id="RHEA:19753"/>
        <dbReference type="Rhea" id="RHEA-COMP:10172"/>
        <dbReference type="Rhea" id="RHEA-COMP:10174"/>
        <dbReference type="ChEBI" id="CHEBI:15378"/>
        <dbReference type="ChEBI" id="CHEBI:16692"/>
        <dbReference type="ChEBI" id="CHEBI:28938"/>
        <dbReference type="ChEBI" id="CHEBI:30616"/>
        <dbReference type="ChEBI" id="CHEBI:33019"/>
        <dbReference type="ChEBI" id="CHEBI:82696"/>
        <dbReference type="ChEBI" id="CHEBI:456215"/>
        <dbReference type="EC" id="6.3.1.14"/>
    </reaction>
</comment>
<dbReference type="EMBL" id="OC878517">
    <property type="protein sequence ID" value="CAD7640640.1"/>
    <property type="molecule type" value="Genomic_DNA"/>
</dbReference>
<evidence type="ECO:0000256" key="4">
    <source>
        <dbReference type="ARBA" id="ARBA00018426"/>
    </source>
</evidence>
<dbReference type="InterPro" id="IPR014729">
    <property type="entry name" value="Rossmann-like_a/b/a_fold"/>
</dbReference>
<comment type="pathway">
    <text evidence="1 9">Protein modification; peptidyl-diphthamide biosynthesis.</text>
</comment>
<dbReference type="NCBIfam" id="TIGR00290">
    <property type="entry name" value="MJ0570_dom"/>
    <property type="match status" value="1"/>
</dbReference>
<dbReference type="FunFam" id="3.40.50.620:FF:000145">
    <property type="entry name" value="ATP-binding domain containing protein"/>
    <property type="match status" value="1"/>
</dbReference>
<dbReference type="PANTHER" id="PTHR12196:SF2">
    <property type="entry name" value="DIPHTHINE--AMMONIA LIGASE"/>
    <property type="match status" value="1"/>
</dbReference>
<dbReference type="AlphaFoldDB" id="A0A7R9LFA6"/>
<keyword evidence="6 9" id="KW-0547">Nucleotide-binding</keyword>
<gene>
    <name evidence="11" type="ORF">OSB1V03_LOCUS18304</name>
</gene>
<dbReference type="Proteomes" id="UP000759131">
    <property type="component" value="Unassembled WGS sequence"/>
</dbReference>
<evidence type="ECO:0000256" key="7">
    <source>
        <dbReference type="ARBA" id="ARBA00022840"/>
    </source>
</evidence>
<evidence type="ECO:0000313" key="11">
    <source>
        <dbReference type="EMBL" id="CAD7640640.1"/>
    </source>
</evidence>
<name>A0A7R9LFA6_9ACAR</name>
<comment type="similarity">
    <text evidence="2 9">Belongs to the Diphthine--ammonia ligase family.</text>
</comment>
<evidence type="ECO:0000256" key="8">
    <source>
        <dbReference type="ARBA" id="ARBA00048108"/>
    </source>
</evidence>
<accession>A0A7R9LFA6</accession>
<keyword evidence="12" id="KW-1185">Reference proteome</keyword>
<keyword evidence="7 9" id="KW-0067">ATP-binding</keyword>
<dbReference type="EC" id="6.3.1.14" evidence="3 9"/>
<dbReference type="UniPathway" id="UPA00559"/>
<dbReference type="EMBL" id="CAJPIZ010023942">
    <property type="protein sequence ID" value="CAG2118352.1"/>
    <property type="molecule type" value="Genomic_DNA"/>
</dbReference>
<dbReference type="GO" id="GO:0017178">
    <property type="term" value="F:diphthine-ammonia ligase activity"/>
    <property type="evidence" value="ECO:0007669"/>
    <property type="project" value="UniProtKB-UniRule"/>
</dbReference>
<dbReference type="InterPro" id="IPR002761">
    <property type="entry name" value="Diphthami_syn_dom"/>
</dbReference>
<dbReference type="SUPFAM" id="SSF52402">
    <property type="entry name" value="Adenine nucleotide alpha hydrolases-like"/>
    <property type="match status" value="1"/>
</dbReference>
<organism evidence="11">
    <name type="scientific">Medioppia subpectinata</name>
    <dbReference type="NCBI Taxonomy" id="1979941"/>
    <lineage>
        <taxon>Eukaryota</taxon>
        <taxon>Metazoa</taxon>
        <taxon>Ecdysozoa</taxon>
        <taxon>Arthropoda</taxon>
        <taxon>Chelicerata</taxon>
        <taxon>Arachnida</taxon>
        <taxon>Acari</taxon>
        <taxon>Acariformes</taxon>
        <taxon>Sarcoptiformes</taxon>
        <taxon>Oribatida</taxon>
        <taxon>Brachypylina</taxon>
        <taxon>Oppioidea</taxon>
        <taxon>Oppiidae</taxon>
        <taxon>Medioppia</taxon>
    </lineage>
</organism>
<evidence type="ECO:0000256" key="5">
    <source>
        <dbReference type="ARBA" id="ARBA00022598"/>
    </source>
</evidence>
<dbReference type="InterPro" id="IPR030662">
    <property type="entry name" value="DPH6/MJ0570"/>
</dbReference>
<reference evidence="11" key="1">
    <citation type="submission" date="2020-11" db="EMBL/GenBank/DDBJ databases">
        <authorList>
            <person name="Tran Van P."/>
        </authorList>
    </citation>
    <scope>NUCLEOTIDE SEQUENCE</scope>
</reference>
<keyword evidence="5 9" id="KW-0436">Ligase</keyword>
<evidence type="ECO:0000313" key="12">
    <source>
        <dbReference type="Proteomes" id="UP000759131"/>
    </source>
</evidence>
<evidence type="ECO:0000256" key="6">
    <source>
        <dbReference type="ARBA" id="ARBA00022741"/>
    </source>
</evidence>
<evidence type="ECO:0000256" key="3">
    <source>
        <dbReference type="ARBA" id="ARBA00012089"/>
    </source>
</evidence>
<evidence type="ECO:0000256" key="1">
    <source>
        <dbReference type="ARBA" id="ARBA00005156"/>
    </source>
</evidence>
<dbReference type="GO" id="GO:0017183">
    <property type="term" value="P:protein histidyl modification to diphthamide"/>
    <property type="evidence" value="ECO:0007669"/>
    <property type="project" value="UniProtKB-UniPathway"/>
</dbReference>
<dbReference type="Gene3D" id="3.90.1490.10">
    <property type="entry name" value="putative n-type atp pyrophosphatase, domain 2"/>
    <property type="match status" value="1"/>
</dbReference>
<evidence type="ECO:0000256" key="9">
    <source>
        <dbReference type="PIRNR" id="PIRNR039123"/>
    </source>
</evidence>